<organism evidence="9 10">
    <name type="scientific">Ceratopteris richardii</name>
    <name type="common">Triangle waterfern</name>
    <dbReference type="NCBI Taxonomy" id="49495"/>
    <lineage>
        <taxon>Eukaryota</taxon>
        <taxon>Viridiplantae</taxon>
        <taxon>Streptophyta</taxon>
        <taxon>Embryophyta</taxon>
        <taxon>Tracheophyta</taxon>
        <taxon>Polypodiopsida</taxon>
        <taxon>Polypodiidae</taxon>
        <taxon>Polypodiales</taxon>
        <taxon>Pteridineae</taxon>
        <taxon>Pteridaceae</taxon>
        <taxon>Parkerioideae</taxon>
        <taxon>Ceratopteris</taxon>
    </lineage>
</organism>
<dbReference type="EMBL" id="CM035410">
    <property type="protein sequence ID" value="KAH7437978.1"/>
    <property type="molecule type" value="Genomic_DNA"/>
</dbReference>
<evidence type="ECO:0000256" key="4">
    <source>
        <dbReference type="ARBA" id="ARBA00022701"/>
    </source>
</evidence>
<accession>A0A8T2UTB3</accession>
<evidence type="ECO:0000256" key="5">
    <source>
        <dbReference type="ARBA" id="ARBA00023212"/>
    </source>
</evidence>
<feature type="region of interest" description="Disordered" evidence="7">
    <location>
        <begin position="229"/>
        <end position="265"/>
    </location>
</feature>
<dbReference type="Pfam" id="PF06886">
    <property type="entry name" value="TPX2"/>
    <property type="match status" value="1"/>
</dbReference>
<dbReference type="GO" id="GO:0000226">
    <property type="term" value="P:microtubule cytoskeleton organization"/>
    <property type="evidence" value="ECO:0007669"/>
    <property type="project" value="InterPro"/>
</dbReference>
<evidence type="ECO:0000259" key="8">
    <source>
        <dbReference type="Pfam" id="PF06886"/>
    </source>
</evidence>
<evidence type="ECO:0000256" key="2">
    <source>
        <dbReference type="ARBA" id="ARBA00005885"/>
    </source>
</evidence>
<comment type="subcellular location">
    <subcellularLocation>
        <location evidence="1">Cytoplasm</location>
        <location evidence="1">Cytoskeleton</location>
    </subcellularLocation>
</comment>
<dbReference type="EMBL" id="CM035410">
    <property type="protein sequence ID" value="KAH7437979.1"/>
    <property type="molecule type" value="Genomic_DNA"/>
</dbReference>
<dbReference type="Proteomes" id="UP000825935">
    <property type="component" value="Chromosome 5"/>
</dbReference>
<feature type="coiled-coil region" evidence="6">
    <location>
        <begin position="180"/>
        <end position="210"/>
    </location>
</feature>
<keyword evidence="4" id="KW-0493">Microtubule</keyword>
<feature type="domain" description="TPX2 C-terminal" evidence="8">
    <location>
        <begin position="165"/>
        <end position="240"/>
    </location>
</feature>
<keyword evidence="5" id="KW-0206">Cytoskeleton</keyword>
<evidence type="ECO:0000313" key="10">
    <source>
        <dbReference type="Proteomes" id="UP000825935"/>
    </source>
</evidence>
<dbReference type="GO" id="GO:0005874">
    <property type="term" value="C:microtubule"/>
    <property type="evidence" value="ECO:0007669"/>
    <property type="project" value="UniProtKB-KW"/>
</dbReference>
<feature type="compositionally biased region" description="Polar residues" evidence="7">
    <location>
        <begin position="323"/>
        <end position="332"/>
    </location>
</feature>
<evidence type="ECO:0000256" key="3">
    <source>
        <dbReference type="ARBA" id="ARBA00022490"/>
    </source>
</evidence>
<sequence length="474" mass="53715">MSRTDRDHRSKIGVCKSDLVVHHKSGMSDNQVSKDKVNQWTSLTRSLSKDRSPSANDGNAEYASSSDLLLRRNSGRLSRTNLTVPQPFSFATSRRASDWFRLTAVKAALQSHQSEHSLEAFGSLIPKDIQIVKVGSMSAKYIREDYKETGSSTRAKVLTMNASTFSFKCDERAEKRKQFYTKLEEMHNAKQEERDQIQAKIKEKMEAEIKELRRNLIFKATPMPAFYKDGAPPRVQLKKIPPTQPKSPKLGRRSPFGTPSDTSRRMEWLRESLEKASSKNATDISTYVVRKASSTGGSRKSIKLKVPEDDDDGGDHPEKLETEFQNTSEENKAQSIHANIEVHFEEYTLNSKKKRENIQTYSLMLAKTEGYSGKHLSENGPQLNLELLEATDTYLKHLIPIQHADVSTSQNDMIKEKNVPIPKSAGTIDCCAKINSNSDYGAFCGNMRHIPIPTLHFQAEKWEERTIERPYTLL</sequence>
<dbReference type="PANTHER" id="PTHR46372">
    <property type="entry name" value="PROTEIN WVD2-LIKE 3"/>
    <property type="match status" value="1"/>
</dbReference>
<gene>
    <name evidence="9" type="ORF">KP509_05G099300</name>
</gene>
<proteinExistence type="inferred from homology"/>
<comment type="caution">
    <text evidence="9">The sequence shown here is derived from an EMBL/GenBank/DDBJ whole genome shotgun (WGS) entry which is preliminary data.</text>
</comment>
<evidence type="ECO:0000313" key="9">
    <source>
        <dbReference type="EMBL" id="KAH7437978.1"/>
    </source>
</evidence>
<reference evidence="9" key="1">
    <citation type="submission" date="2021-08" db="EMBL/GenBank/DDBJ databases">
        <title>WGS assembly of Ceratopteris richardii.</title>
        <authorList>
            <person name="Marchant D.B."/>
            <person name="Chen G."/>
            <person name="Jenkins J."/>
            <person name="Shu S."/>
            <person name="Leebens-Mack J."/>
            <person name="Grimwood J."/>
            <person name="Schmutz J."/>
            <person name="Soltis P."/>
            <person name="Soltis D."/>
            <person name="Chen Z.-H."/>
        </authorList>
    </citation>
    <scope>NUCLEOTIDE SEQUENCE</scope>
    <source>
        <strain evidence="9">Whitten #5841</strain>
        <tissue evidence="9">Leaf</tissue>
    </source>
</reference>
<keyword evidence="6" id="KW-0175">Coiled coil</keyword>
<keyword evidence="10" id="KW-1185">Reference proteome</keyword>
<keyword evidence="3" id="KW-0963">Cytoplasm</keyword>
<dbReference type="GO" id="GO:0008017">
    <property type="term" value="F:microtubule binding"/>
    <property type="evidence" value="ECO:0007669"/>
    <property type="project" value="InterPro"/>
</dbReference>
<evidence type="ECO:0000256" key="6">
    <source>
        <dbReference type="SAM" id="Coils"/>
    </source>
</evidence>
<feature type="region of interest" description="Disordered" evidence="7">
    <location>
        <begin position="45"/>
        <end position="66"/>
    </location>
</feature>
<dbReference type="PANTHER" id="PTHR46372:SF2">
    <property type="entry name" value="PROTEIN WVD2-LIKE 3"/>
    <property type="match status" value="1"/>
</dbReference>
<protein>
    <recommendedName>
        <fullName evidence="8">TPX2 C-terminal domain-containing protein</fullName>
    </recommendedName>
</protein>
<comment type="similarity">
    <text evidence="2">Belongs to the TPX2 family.</text>
</comment>
<evidence type="ECO:0000256" key="1">
    <source>
        <dbReference type="ARBA" id="ARBA00004245"/>
    </source>
</evidence>
<dbReference type="AlphaFoldDB" id="A0A8T2UTB3"/>
<dbReference type="OrthoDB" id="913690at2759"/>
<dbReference type="InterPro" id="IPR027329">
    <property type="entry name" value="TPX2_C"/>
</dbReference>
<feature type="region of interest" description="Disordered" evidence="7">
    <location>
        <begin position="298"/>
        <end position="332"/>
    </location>
</feature>
<dbReference type="InterPro" id="IPR044806">
    <property type="entry name" value="WVD2/WDL1-4"/>
</dbReference>
<evidence type="ECO:0000256" key="7">
    <source>
        <dbReference type="SAM" id="MobiDB-lite"/>
    </source>
</evidence>
<name>A0A8T2UTB3_CERRI</name>